<dbReference type="RefSeq" id="YP_010750853.1">
    <property type="nucleotide sequence ID" value="NC_073363.1"/>
</dbReference>
<evidence type="ECO:0000313" key="2">
    <source>
        <dbReference type="Proteomes" id="UP000320188"/>
    </source>
</evidence>
<keyword evidence="2" id="KW-1185">Reference proteome</keyword>
<gene>
    <name evidence="1" type="primary">37</name>
    <name evidence="1" type="ORF">PBI_CRESSIDA_38</name>
</gene>
<evidence type="ECO:0000313" key="1">
    <source>
        <dbReference type="EMBL" id="QDH93280.1"/>
    </source>
</evidence>
<protein>
    <submittedName>
        <fullName evidence="1">Uncharacterized protein</fullName>
    </submittedName>
</protein>
<sequence length="115" mass="11845">MPTTNEHIEARDDLDLQHRFIAAAEQMDVPNAASAVASALGALISRPITVNGEQTSVTQVHAYAAAVRREHLADPKALPPGLNPGAVTDDHLRAAIAAVLPTTPTEPVGGGVADA</sequence>
<proteinExistence type="predicted"/>
<dbReference type="Proteomes" id="UP000320188">
    <property type="component" value="Segment"/>
</dbReference>
<name>A0A514DI45_9CAUD</name>
<dbReference type="GeneID" id="80004510"/>
<organism evidence="1 2">
    <name type="scientific">Microbacterium phage Cressida</name>
    <dbReference type="NCBI Taxonomy" id="2591216"/>
    <lineage>
        <taxon>Viruses</taxon>
        <taxon>Duplodnaviria</taxon>
        <taxon>Heunggongvirae</taxon>
        <taxon>Uroviricota</taxon>
        <taxon>Caudoviricetes</taxon>
        <taxon>Kutznervirinae</taxon>
        <taxon>Mementomorivirus</taxon>
        <taxon>Mementomorivirus cressida</taxon>
    </lineage>
</organism>
<dbReference type="KEGG" id="vg:80004510"/>
<accession>A0A514DI45</accession>
<dbReference type="EMBL" id="MK937608">
    <property type="protein sequence ID" value="QDH93280.1"/>
    <property type="molecule type" value="Genomic_DNA"/>
</dbReference>
<reference evidence="1 2" key="1">
    <citation type="submission" date="2019-05" db="EMBL/GenBank/DDBJ databases">
        <authorList>
            <person name="Stoner T.H."/>
            <person name="Aull H.G."/>
            <person name="Divens A.M."/>
            <person name="Zack K."/>
            <person name="Garlena R.A."/>
            <person name="Russell D.A."/>
            <person name="Pope W.H."/>
            <person name="Jacobs-Sera D."/>
            <person name="Hatfull G.F."/>
        </authorList>
    </citation>
    <scope>NUCLEOTIDE SEQUENCE [LARGE SCALE GENOMIC DNA]</scope>
</reference>